<dbReference type="PANTHER" id="PTHR43132:SF2">
    <property type="entry name" value="ARSENICAL RESISTANCE OPERON REPRESSOR ARSR-RELATED"/>
    <property type="match status" value="1"/>
</dbReference>
<evidence type="ECO:0000259" key="4">
    <source>
        <dbReference type="PROSITE" id="PS50987"/>
    </source>
</evidence>
<evidence type="ECO:0000313" key="7">
    <source>
        <dbReference type="Proteomes" id="UP000254573"/>
    </source>
</evidence>
<dbReference type="Proteomes" id="UP000361468">
    <property type="component" value="Unassembled WGS sequence"/>
</dbReference>
<gene>
    <name evidence="5" type="primary">ygaV</name>
    <name evidence="5" type="ORF">NCTC13160_00365</name>
    <name evidence="6" type="ORF">PPN31119_01096</name>
</gene>
<dbReference type="InterPro" id="IPR036390">
    <property type="entry name" value="WH_DNA-bd_sf"/>
</dbReference>
<organism evidence="5 7">
    <name type="scientific">Pandoraea pnomenusa</name>
    <dbReference type="NCBI Taxonomy" id="93220"/>
    <lineage>
        <taxon>Bacteria</taxon>
        <taxon>Pseudomonadati</taxon>
        <taxon>Pseudomonadota</taxon>
        <taxon>Betaproteobacteria</taxon>
        <taxon>Burkholderiales</taxon>
        <taxon>Burkholderiaceae</taxon>
        <taxon>Pandoraea</taxon>
    </lineage>
</organism>
<dbReference type="STRING" id="93220.A6P55_22750"/>
<dbReference type="Pfam" id="PF12840">
    <property type="entry name" value="HTH_20"/>
    <property type="match status" value="1"/>
</dbReference>
<dbReference type="SMART" id="SM00418">
    <property type="entry name" value="HTH_ARSR"/>
    <property type="match status" value="1"/>
</dbReference>
<keyword evidence="3" id="KW-0804">Transcription</keyword>
<dbReference type="InterPro" id="IPR001845">
    <property type="entry name" value="HTH_ArsR_DNA-bd_dom"/>
</dbReference>
<dbReference type="CDD" id="cd00090">
    <property type="entry name" value="HTH_ARSR"/>
    <property type="match status" value="1"/>
</dbReference>
<dbReference type="InterPro" id="IPR036388">
    <property type="entry name" value="WH-like_DNA-bd_sf"/>
</dbReference>
<dbReference type="EMBL" id="UGSG01000001">
    <property type="protein sequence ID" value="SUA74542.1"/>
    <property type="molecule type" value="Genomic_DNA"/>
</dbReference>
<dbReference type="NCBIfam" id="NF033788">
    <property type="entry name" value="HTH_metalloreg"/>
    <property type="match status" value="1"/>
</dbReference>
<dbReference type="KEGG" id="ppno:DA70_24565"/>
<dbReference type="KEGG" id="prb:X636_22655"/>
<sequence length="112" mass="11750">MPKATLNDSDAVKALAALAQGHRLAVFRLLVVAGPDGLSVGHIAEALGLANATLSFHLKELANAGLIASRQEGRFVFYSASIDRMNALIAFLTENCCQGVPGLCEPSSPRKC</sequence>
<reference evidence="6 8" key="2">
    <citation type="submission" date="2019-08" db="EMBL/GenBank/DDBJ databases">
        <authorList>
            <person name="Peeters C."/>
        </authorList>
    </citation>
    <scope>NUCLEOTIDE SEQUENCE [LARGE SCALE GENOMIC DNA]</scope>
    <source>
        <strain evidence="6 8">LMG 31119</strain>
    </source>
</reference>
<dbReference type="PANTHER" id="PTHR43132">
    <property type="entry name" value="ARSENICAL RESISTANCE OPERON REPRESSOR ARSR-RELATED"/>
    <property type="match status" value="1"/>
</dbReference>
<evidence type="ECO:0000256" key="2">
    <source>
        <dbReference type="ARBA" id="ARBA00023125"/>
    </source>
</evidence>
<dbReference type="EMBL" id="CABPSO010000002">
    <property type="protein sequence ID" value="VVE62994.1"/>
    <property type="molecule type" value="Genomic_DNA"/>
</dbReference>
<dbReference type="GO" id="GO:0003700">
    <property type="term" value="F:DNA-binding transcription factor activity"/>
    <property type="evidence" value="ECO:0007669"/>
    <property type="project" value="InterPro"/>
</dbReference>
<name>A0A378YBD9_9BURK</name>
<dbReference type="Gene3D" id="1.10.10.10">
    <property type="entry name" value="Winged helix-like DNA-binding domain superfamily/Winged helix DNA-binding domain"/>
    <property type="match status" value="1"/>
</dbReference>
<evidence type="ECO:0000313" key="6">
    <source>
        <dbReference type="EMBL" id="VVE62994.1"/>
    </source>
</evidence>
<dbReference type="Proteomes" id="UP000254573">
    <property type="component" value="Unassembled WGS sequence"/>
</dbReference>
<dbReference type="GO" id="GO:0003677">
    <property type="term" value="F:DNA binding"/>
    <property type="evidence" value="ECO:0007669"/>
    <property type="project" value="UniProtKB-KW"/>
</dbReference>
<dbReference type="KEGG" id="ppnm:LV28_01830"/>
<reference evidence="5 7" key="1">
    <citation type="submission" date="2018-06" db="EMBL/GenBank/DDBJ databases">
        <authorList>
            <consortium name="Pathogen Informatics"/>
            <person name="Doyle S."/>
        </authorList>
    </citation>
    <scope>NUCLEOTIDE SEQUENCE [LARGE SCALE GENOMIC DNA]</scope>
    <source>
        <strain evidence="5 7">NCTC13160</strain>
    </source>
</reference>
<keyword evidence="2" id="KW-0238">DNA-binding</keyword>
<dbReference type="InterPro" id="IPR051011">
    <property type="entry name" value="Metal_resp_trans_reg"/>
</dbReference>
<dbReference type="AlphaFoldDB" id="A0A378YBD9"/>
<evidence type="ECO:0000256" key="3">
    <source>
        <dbReference type="ARBA" id="ARBA00023163"/>
    </source>
</evidence>
<evidence type="ECO:0000256" key="1">
    <source>
        <dbReference type="ARBA" id="ARBA00023015"/>
    </source>
</evidence>
<feature type="domain" description="HTH arsR-type" evidence="4">
    <location>
        <begin position="3"/>
        <end position="100"/>
    </location>
</feature>
<accession>A0A378YBD9</accession>
<evidence type="ECO:0000313" key="8">
    <source>
        <dbReference type="Proteomes" id="UP000361468"/>
    </source>
</evidence>
<proteinExistence type="predicted"/>
<keyword evidence="1" id="KW-0805">Transcription regulation</keyword>
<dbReference type="PROSITE" id="PS50987">
    <property type="entry name" value="HTH_ARSR_2"/>
    <property type="match status" value="1"/>
</dbReference>
<keyword evidence="8" id="KW-1185">Reference proteome</keyword>
<protein>
    <submittedName>
        <fullName evidence="6">ArsR family transcriptional regulator</fullName>
    </submittedName>
    <submittedName>
        <fullName evidence="5">Probable HTH-type transcriptional regulator ygaV</fullName>
    </submittedName>
</protein>
<evidence type="ECO:0000313" key="5">
    <source>
        <dbReference type="EMBL" id="SUA74542.1"/>
    </source>
</evidence>
<dbReference type="SUPFAM" id="SSF46785">
    <property type="entry name" value="Winged helix' DNA-binding domain"/>
    <property type="match status" value="1"/>
</dbReference>
<dbReference type="InterPro" id="IPR011991">
    <property type="entry name" value="ArsR-like_HTH"/>
</dbReference>
<dbReference type="PRINTS" id="PR00778">
    <property type="entry name" value="HTHARSR"/>
</dbReference>